<gene>
    <name evidence="6" type="primary">rps7</name>
</gene>
<dbReference type="Gene3D" id="1.10.455.10">
    <property type="entry name" value="Ribosomal protein S7 domain"/>
    <property type="match status" value="1"/>
</dbReference>
<sequence>MFIYKDAILKRLINLSMEKGKKTRAQRLIFDSFDVLNRNGVESDSLLVRAVENIRPSFYLRPVRVRGKTQQVPAILSENRQLSMAIRWLLEGAFIKKKKTPRVSFSVHFARELLEAVSKQSIGIRKRQELHRKVDAYRAAARFRWWIK</sequence>
<protein>
    <submittedName>
        <fullName evidence="6">Ribosomal protein S7</fullName>
    </submittedName>
</protein>
<dbReference type="Pfam" id="PF00177">
    <property type="entry name" value="Ribosomal_S7"/>
    <property type="match status" value="1"/>
</dbReference>
<dbReference type="InterPro" id="IPR023798">
    <property type="entry name" value="Ribosomal_uS7_dom"/>
</dbReference>
<name>A0A1S5R1V1_9CHLO</name>
<reference evidence="6" key="1">
    <citation type="journal article" date="2017" name="J. Phycol.">
        <title>Complete mitochondrial genomes of prasinophyte algae Pyramimonas parkeae and Cymbomonas tetramitiformis.</title>
        <authorList>
            <person name="Satjarak A."/>
            <person name="Burns J.A."/>
            <person name="Kim E."/>
            <person name="Graham L.E."/>
        </authorList>
    </citation>
    <scope>NUCLEOTIDE SEQUENCE</scope>
    <source>
        <strain evidence="6">NIES254</strain>
    </source>
</reference>
<keyword evidence="3 4" id="KW-0687">Ribonucleoprotein</keyword>
<dbReference type="InterPro" id="IPR020606">
    <property type="entry name" value="Ribosomal_uS7_CS"/>
</dbReference>
<evidence type="ECO:0000256" key="4">
    <source>
        <dbReference type="RuleBase" id="RU003619"/>
    </source>
</evidence>
<proteinExistence type="inferred from homology"/>
<dbReference type="GO" id="GO:1990904">
    <property type="term" value="C:ribonucleoprotein complex"/>
    <property type="evidence" value="ECO:0007669"/>
    <property type="project" value="UniProtKB-KW"/>
</dbReference>
<evidence type="ECO:0000256" key="3">
    <source>
        <dbReference type="ARBA" id="ARBA00023274"/>
    </source>
</evidence>
<keyword evidence="2 4" id="KW-0689">Ribosomal protein</keyword>
<organism evidence="6">
    <name type="scientific">Pyramimonas parkeae</name>
    <dbReference type="NCBI Taxonomy" id="36894"/>
    <lineage>
        <taxon>Eukaryota</taxon>
        <taxon>Viridiplantae</taxon>
        <taxon>Chlorophyta</taxon>
        <taxon>Pyramimonadophyceae</taxon>
        <taxon>Pyramimonadales</taxon>
        <taxon>Pyramimonadaceae</taxon>
        <taxon>Pyramimonas</taxon>
        <taxon>Pyramimonas subgen. Trichocystis</taxon>
    </lineage>
</organism>
<dbReference type="GO" id="GO:0003723">
    <property type="term" value="F:RNA binding"/>
    <property type="evidence" value="ECO:0007669"/>
    <property type="project" value="InterPro"/>
</dbReference>
<keyword evidence="6" id="KW-0496">Mitochondrion</keyword>
<geneLocation type="mitochondrion" evidence="6"/>
<evidence type="ECO:0000256" key="1">
    <source>
        <dbReference type="ARBA" id="ARBA00007151"/>
    </source>
</evidence>
<evidence type="ECO:0000259" key="5">
    <source>
        <dbReference type="Pfam" id="PF00177"/>
    </source>
</evidence>
<dbReference type="GO" id="GO:0003735">
    <property type="term" value="F:structural constituent of ribosome"/>
    <property type="evidence" value="ECO:0007669"/>
    <property type="project" value="InterPro"/>
</dbReference>
<comment type="similarity">
    <text evidence="1 4">Belongs to the universal ribosomal protein uS7 family.</text>
</comment>
<dbReference type="GO" id="GO:0005840">
    <property type="term" value="C:ribosome"/>
    <property type="evidence" value="ECO:0007669"/>
    <property type="project" value="UniProtKB-KW"/>
</dbReference>
<dbReference type="EMBL" id="KX013547">
    <property type="protein sequence ID" value="ANA57054.1"/>
    <property type="molecule type" value="Genomic_DNA"/>
</dbReference>
<evidence type="ECO:0000313" key="6">
    <source>
        <dbReference type="EMBL" id="ANA57054.1"/>
    </source>
</evidence>
<dbReference type="PANTHER" id="PTHR11205">
    <property type="entry name" value="RIBOSOMAL PROTEIN S7"/>
    <property type="match status" value="1"/>
</dbReference>
<dbReference type="PIRSF" id="PIRSF002122">
    <property type="entry name" value="RPS7p_RPS7a_RPS5e_RPS7o"/>
    <property type="match status" value="1"/>
</dbReference>
<dbReference type="InterPro" id="IPR000235">
    <property type="entry name" value="Ribosomal_uS7"/>
</dbReference>
<dbReference type="InterPro" id="IPR036823">
    <property type="entry name" value="Ribosomal_uS7_dom_sf"/>
</dbReference>
<dbReference type="AlphaFoldDB" id="A0A1S5R1V1"/>
<accession>A0A1S5R1V1</accession>
<evidence type="ECO:0000256" key="2">
    <source>
        <dbReference type="ARBA" id="ARBA00022980"/>
    </source>
</evidence>
<feature type="domain" description="Small ribosomal subunit protein uS7" evidence="5">
    <location>
        <begin position="3"/>
        <end position="137"/>
    </location>
</feature>
<dbReference type="GO" id="GO:0006412">
    <property type="term" value="P:translation"/>
    <property type="evidence" value="ECO:0007669"/>
    <property type="project" value="InterPro"/>
</dbReference>
<dbReference type="PROSITE" id="PS00052">
    <property type="entry name" value="RIBOSOMAL_S7"/>
    <property type="match status" value="1"/>
</dbReference>
<dbReference type="SUPFAM" id="SSF47973">
    <property type="entry name" value="Ribosomal protein S7"/>
    <property type="match status" value="1"/>
</dbReference>